<dbReference type="PANTHER" id="PTHR13511">
    <property type="entry name" value="KXDL MOTIF-CONTAINING PROTEIN 1"/>
    <property type="match status" value="1"/>
</dbReference>
<protein>
    <recommendedName>
        <fullName evidence="3">KxDL domain-containing protein</fullName>
    </recommendedName>
</protein>
<dbReference type="InterPro" id="IPR039843">
    <property type="entry name" value="KXD1-like"/>
</dbReference>
<organism evidence="4">
    <name type="scientific">Darwinula stevensoni</name>
    <dbReference type="NCBI Taxonomy" id="69355"/>
    <lineage>
        <taxon>Eukaryota</taxon>
        <taxon>Metazoa</taxon>
        <taxon>Ecdysozoa</taxon>
        <taxon>Arthropoda</taxon>
        <taxon>Crustacea</taxon>
        <taxon>Oligostraca</taxon>
        <taxon>Ostracoda</taxon>
        <taxon>Podocopa</taxon>
        <taxon>Podocopida</taxon>
        <taxon>Darwinulocopina</taxon>
        <taxon>Darwinuloidea</taxon>
        <taxon>Darwinulidae</taxon>
        <taxon>Darwinula</taxon>
    </lineage>
</organism>
<dbReference type="PANTHER" id="PTHR13511:SF0">
    <property type="entry name" value="KXDL MOTIF-CONTAINING PROTEIN 1"/>
    <property type="match status" value="1"/>
</dbReference>
<reference evidence="4" key="1">
    <citation type="submission" date="2020-11" db="EMBL/GenBank/DDBJ databases">
        <authorList>
            <person name="Tran Van P."/>
        </authorList>
    </citation>
    <scope>NUCLEOTIDE SEQUENCE</scope>
</reference>
<keyword evidence="5" id="KW-1185">Reference proteome</keyword>
<feature type="region of interest" description="Disordered" evidence="2">
    <location>
        <begin position="125"/>
        <end position="175"/>
    </location>
</feature>
<dbReference type="Proteomes" id="UP000677054">
    <property type="component" value="Unassembled WGS sequence"/>
</dbReference>
<feature type="domain" description="KxDL" evidence="3">
    <location>
        <begin position="32"/>
        <end position="115"/>
    </location>
</feature>
<dbReference type="EMBL" id="LR900820">
    <property type="protein sequence ID" value="CAD7247011.1"/>
    <property type="molecule type" value="Genomic_DNA"/>
</dbReference>
<evidence type="ECO:0000256" key="1">
    <source>
        <dbReference type="ARBA" id="ARBA00005913"/>
    </source>
</evidence>
<gene>
    <name evidence="4" type="ORF">DSTB1V02_LOCUS6850</name>
</gene>
<dbReference type="Pfam" id="PF10241">
    <property type="entry name" value="KxDL"/>
    <property type="match status" value="1"/>
</dbReference>
<dbReference type="AlphaFoldDB" id="A0A7R8XAJ4"/>
<name>A0A7R8XAJ4_9CRUS</name>
<proteinExistence type="inferred from homology"/>
<comment type="similarity">
    <text evidence="1">Belongs to the KXD1 family.</text>
</comment>
<dbReference type="GO" id="GO:0032418">
    <property type="term" value="P:lysosome localization"/>
    <property type="evidence" value="ECO:0007669"/>
    <property type="project" value="TreeGrafter"/>
</dbReference>
<evidence type="ECO:0000313" key="5">
    <source>
        <dbReference type="Proteomes" id="UP000677054"/>
    </source>
</evidence>
<evidence type="ECO:0000256" key="2">
    <source>
        <dbReference type="SAM" id="MobiDB-lite"/>
    </source>
</evidence>
<dbReference type="InterPro" id="IPR019371">
    <property type="entry name" value="KxDL_dom"/>
</dbReference>
<accession>A0A7R8XAJ4</accession>
<sequence>MAASSSSPDSGVLGIDFYQNYTASEVFVQGIARQVNQEDVETIISAQKTMLQRFEKTNEMLSNCNVLSTNRYQNAIVDFRKHLHVLTDMKKDLDFIFQRIRIMKAKLEAQRPTAFAEVRRMAATVTSPILEPEEEEDDEQEKDSSSTSDSDDFTTRRKPGARRIVFSSSSSDTMD</sequence>
<feature type="compositionally biased region" description="Acidic residues" evidence="2">
    <location>
        <begin position="131"/>
        <end position="141"/>
    </location>
</feature>
<feature type="compositionally biased region" description="Polar residues" evidence="2">
    <location>
        <begin position="166"/>
        <end position="175"/>
    </location>
</feature>
<dbReference type="GO" id="GO:0099078">
    <property type="term" value="C:BORC complex"/>
    <property type="evidence" value="ECO:0007669"/>
    <property type="project" value="TreeGrafter"/>
</dbReference>
<evidence type="ECO:0000259" key="3">
    <source>
        <dbReference type="Pfam" id="PF10241"/>
    </source>
</evidence>
<dbReference type="EMBL" id="CAJPEV010001303">
    <property type="protein sequence ID" value="CAG0891944.1"/>
    <property type="molecule type" value="Genomic_DNA"/>
</dbReference>
<dbReference type="OrthoDB" id="10258877at2759"/>
<evidence type="ECO:0000313" key="4">
    <source>
        <dbReference type="EMBL" id="CAD7247011.1"/>
    </source>
</evidence>